<dbReference type="InterPro" id="IPR041033">
    <property type="entry name" value="SpaA_PFL_dom_1"/>
</dbReference>
<proteinExistence type="predicted"/>
<evidence type="ECO:0000313" key="4">
    <source>
        <dbReference type="EMBL" id="EFA22947.1"/>
    </source>
</evidence>
<dbReference type="Proteomes" id="UP000003656">
    <property type="component" value="Unassembled WGS sequence"/>
</dbReference>
<keyword evidence="7" id="KW-1185">Reference proteome</keyword>
<evidence type="ECO:0000259" key="3">
    <source>
        <dbReference type="Pfam" id="PF17802"/>
    </source>
</evidence>
<comment type="caution">
    <text evidence="4">The sequence shown here is derived from an EMBL/GenBank/DDBJ whole genome shotgun (WGS) entry which is preliminary data.</text>
</comment>
<dbReference type="EMBL" id="JGYW01000009">
    <property type="protein sequence ID" value="KFI57727.1"/>
    <property type="molecule type" value="Genomic_DNA"/>
</dbReference>
<keyword evidence="2" id="KW-0812">Transmembrane</keyword>
<evidence type="ECO:0000313" key="6">
    <source>
        <dbReference type="Proteomes" id="UP000003656"/>
    </source>
</evidence>
<dbReference type="Gene3D" id="2.60.40.10">
    <property type="entry name" value="Immunoglobulins"/>
    <property type="match status" value="1"/>
</dbReference>
<gene>
    <name evidence="5" type="ORF">BGLCM_1417</name>
    <name evidence="4" type="ORF">BIFGAL_03050</name>
</gene>
<keyword evidence="2" id="KW-0472">Membrane</keyword>
<dbReference type="AlphaFoldDB" id="D1NT93"/>
<evidence type="ECO:0000313" key="7">
    <source>
        <dbReference type="Proteomes" id="UP000029074"/>
    </source>
</evidence>
<dbReference type="RefSeq" id="WP_006294466.1">
    <property type="nucleotide sequence ID" value="NZ_ABXB03000002.1"/>
</dbReference>
<dbReference type="Proteomes" id="UP000029074">
    <property type="component" value="Unassembled WGS sequence"/>
</dbReference>
<organism evidence="4 6">
    <name type="scientific">Bifidobacterium gallicum DSM 20093 = LMG 11596</name>
    <dbReference type="NCBI Taxonomy" id="561180"/>
    <lineage>
        <taxon>Bacteria</taxon>
        <taxon>Bacillati</taxon>
        <taxon>Actinomycetota</taxon>
        <taxon>Actinomycetes</taxon>
        <taxon>Bifidobacteriales</taxon>
        <taxon>Bifidobacteriaceae</taxon>
        <taxon>Bifidobacterium</taxon>
    </lineage>
</organism>
<evidence type="ECO:0000256" key="1">
    <source>
        <dbReference type="SAM" id="MobiDB-lite"/>
    </source>
</evidence>
<protein>
    <submittedName>
        <fullName evidence="5">Fibronectin binding protein</fullName>
    </submittedName>
</protein>
<reference evidence="5 7" key="2">
    <citation type="submission" date="2014-03" db="EMBL/GenBank/DDBJ databases">
        <title>Genomics of Bifidobacteria.</title>
        <authorList>
            <person name="Ventura M."/>
            <person name="Milani C."/>
            <person name="Lugli G.A."/>
        </authorList>
    </citation>
    <scope>NUCLEOTIDE SEQUENCE [LARGE SCALE GENOMIC DNA]</scope>
    <source>
        <strain evidence="5 7">LMG 11596</strain>
    </source>
</reference>
<dbReference type="InterPro" id="IPR013783">
    <property type="entry name" value="Ig-like_fold"/>
</dbReference>
<feature type="region of interest" description="Disordered" evidence="1">
    <location>
        <begin position="116"/>
        <end position="137"/>
    </location>
</feature>
<feature type="transmembrane region" description="Helical" evidence="2">
    <location>
        <begin position="146"/>
        <end position="165"/>
    </location>
</feature>
<dbReference type="SUPFAM" id="SSF117074">
    <property type="entry name" value="Hypothetical protein PA1324"/>
    <property type="match status" value="1"/>
</dbReference>
<name>D1NT93_9BIFI</name>
<dbReference type="EMBL" id="ABXB03000002">
    <property type="protein sequence ID" value="EFA22947.1"/>
    <property type="molecule type" value="Genomic_DNA"/>
</dbReference>
<dbReference type="GO" id="GO:0005975">
    <property type="term" value="P:carbohydrate metabolic process"/>
    <property type="evidence" value="ECO:0007669"/>
    <property type="project" value="UniProtKB-ARBA"/>
</dbReference>
<sequence length="188" mass="21335">MARLLRQRVLFWLHVCDQAQKQRGHAQDCAPTDGDGLVTFSNLAPGRYWLNEADAPDGYQRVGYWWFLYIDDAGHMKIAERKNVNPNERLELEDINLDTVGLVDIGTVEGVGYQYPVGNSKNSTPEPEPEPEPTLPSAGSLPMTRLFWQMGALAIVLSLVAYDRILQFTMAPRHKAMRRRVPRHKAYA</sequence>
<feature type="domain" description="SpaA-like prealbumin fold" evidence="3">
    <location>
        <begin position="28"/>
        <end position="74"/>
    </location>
</feature>
<dbReference type="STRING" id="561180.BIFGAL_03050"/>
<evidence type="ECO:0000256" key="2">
    <source>
        <dbReference type="SAM" id="Phobius"/>
    </source>
</evidence>
<evidence type="ECO:0000313" key="5">
    <source>
        <dbReference type="EMBL" id="KFI57727.1"/>
    </source>
</evidence>
<accession>D1NT93</accession>
<keyword evidence="2" id="KW-1133">Transmembrane helix</keyword>
<dbReference type="Pfam" id="PF17802">
    <property type="entry name" value="SpaA"/>
    <property type="match status" value="1"/>
</dbReference>
<reference evidence="4 6" key="1">
    <citation type="submission" date="2009-11" db="EMBL/GenBank/DDBJ databases">
        <authorList>
            <person name="Weinstock G."/>
            <person name="Sodergren E."/>
            <person name="Clifton S."/>
            <person name="Fulton L."/>
            <person name="Fulton B."/>
            <person name="Courtney L."/>
            <person name="Fronick C."/>
            <person name="Harrison M."/>
            <person name="Strong C."/>
            <person name="Farmer C."/>
            <person name="Delahaunty K."/>
            <person name="Markovic C."/>
            <person name="Hall O."/>
            <person name="Minx P."/>
            <person name="Tomlinson C."/>
            <person name="Mitreva M."/>
            <person name="Nelson J."/>
            <person name="Hou S."/>
            <person name="Wollam A."/>
            <person name="Pepin K.H."/>
            <person name="Johnson M."/>
            <person name="Bhonagiri V."/>
            <person name="Nash W.E."/>
            <person name="Warren W."/>
            <person name="Chinwalla A."/>
            <person name="Mardis E.R."/>
            <person name="Wilson R.K."/>
        </authorList>
    </citation>
    <scope>NUCLEOTIDE SEQUENCE [LARGE SCALE GENOMIC DNA]</scope>
    <source>
        <strain evidence="4 6">DSM 20093</strain>
    </source>
</reference>